<organism evidence="6 7">
    <name type="scientific">Candidatus Manganitrophus noduliformans</name>
    <dbReference type="NCBI Taxonomy" id="2606439"/>
    <lineage>
        <taxon>Bacteria</taxon>
        <taxon>Pseudomonadati</taxon>
        <taxon>Nitrospirota</taxon>
        <taxon>Nitrospiria</taxon>
        <taxon>Candidatus Troglogloeales</taxon>
        <taxon>Candidatus Manganitrophaceae</taxon>
        <taxon>Candidatus Manganitrophus</taxon>
    </lineage>
</organism>
<dbReference type="EMBL" id="VTOW01000004">
    <property type="protein sequence ID" value="NKE72784.1"/>
    <property type="molecule type" value="Genomic_DNA"/>
</dbReference>
<comment type="cofactor">
    <cofactor evidence="5">
        <name>[4Fe-4S] cluster</name>
        <dbReference type="ChEBI" id="CHEBI:49883"/>
    </cofactor>
    <text evidence="5">Binds 1 [4Fe-4S] cluster per subunit.</text>
</comment>
<dbReference type="Gene3D" id="3.40.1010.20">
    <property type="entry name" value="4-hydroxy-3-methylbut-2-enyl diphosphate reductase, catalytic domain"/>
    <property type="match status" value="2"/>
</dbReference>
<feature type="binding site" evidence="5">
    <location>
        <position position="221"/>
    </location>
    <ligand>
        <name>(2E)-4-hydroxy-3-methylbut-2-enyl diphosphate</name>
        <dbReference type="ChEBI" id="CHEBI:128753"/>
    </ligand>
</feature>
<dbReference type="GO" id="GO:0019288">
    <property type="term" value="P:isopentenyl diphosphate biosynthetic process, methylerythritol 4-phosphate pathway"/>
    <property type="evidence" value="ECO:0007669"/>
    <property type="project" value="UniProtKB-UniRule"/>
</dbReference>
<evidence type="ECO:0000256" key="1">
    <source>
        <dbReference type="ARBA" id="ARBA00022485"/>
    </source>
</evidence>
<dbReference type="NCBIfam" id="NF002187">
    <property type="entry name" value="PRK01045.1-1"/>
    <property type="match status" value="1"/>
</dbReference>
<evidence type="ECO:0000313" key="6">
    <source>
        <dbReference type="EMBL" id="NKE72784.1"/>
    </source>
</evidence>
<reference evidence="6 7" key="1">
    <citation type="journal article" date="2020" name="Nature">
        <title>Bacterial chemolithoautotrophy via manganese oxidation.</title>
        <authorList>
            <person name="Yu H."/>
            <person name="Leadbetter J.R."/>
        </authorList>
    </citation>
    <scope>NUCLEOTIDE SEQUENCE [LARGE SCALE GENOMIC DNA]</scope>
    <source>
        <strain evidence="6 7">Mn-1</strain>
    </source>
</reference>
<protein>
    <recommendedName>
        <fullName evidence="5">4-hydroxy-3-methylbut-2-enyl diphosphate reductase</fullName>
        <shortName evidence="5">HMBPP reductase</shortName>
        <ecNumber evidence="5">1.17.7.4</ecNumber>
    </recommendedName>
</protein>
<feature type="binding site" evidence="5">
    <location>
        <position position="124"/>
    </location>
    <ligand>
        <name>isopentenyl diphosphate</name>
        <dbReference type="ChEBI" id="CHEBI:128769"/>
    </ligand>
</feature>
<feature type="binding site" evidence="5">
    <location>
        <position position="73"/>
    </location>
    <ligand>
        <name>isopentenyl diphosphate</name>
        <dbReference type="ChEBI" id="CHEBI:128769"/>
    </ligand>
</feature>
<dbReference type="EC" id="1.17.7.4" evidence="5"/>
<evidence type="ECO:0000256" key="5">
    <source>
        <dbReference type="HAMAP-Rule" id="MF_00191"/>
    </source>
</evidence>
<comment type="caution">
    <text evidence="6">The sequence shown here is derived from an EMBL/GenBank/DDBJ whole genome shotgun (WGS) entry which is preliminary data.</text>
</comment>
<feature type="binding site" evidence="5">
    <location>
        <position position="96"/>
    </location>
    <ligand>
        <name>[4Fe-4S] cluster</name>
        <dbReference type="ChEBI" id="CHEBI:49883"/>
    </ligand>
</feature>
<comment type="catalytic activity">
    <reaction evidence="5">
        <text>dimethylallyl diphosphate + 2 oxidized [2Fe-2S]-[ferredoxin] + H2O = (2E)-4-hydroxy-3-methylbut-2-enyl diphosphate + 2 reduced [2Fe-2S]-[ferredoxin] + 2 H(+)</text>
        <dbReference type="Rhea" id="RHEA:24825"/>
        <dbReference type="Rhea" id="RHEA-COMP:10000"/>
        <dbReference type="Rhea" id="RHEA-COMP:10001"/>
        <dbReference type="ChEBI" id="CHEBI:15377"/>
        <dbReference type="ChEBI" id="CHEBI:15378"/>
        <dbReference type="ChEBI" id="CHEBI:33737"/>
        <dbReference type="ChEBI" id="CHEBI:33738"/>
        <dbReference type="ChEBI" id="CHEBI:57623"/>
        <dbReference type="ChEBI" id="CHEBI:128753"/>
        <dbReference type="EC" id="1.17.7.4"/>
    </reaction>
</comment>
<dbReference type="GO" id="GO:0050992">
    <property type="term" value="P:dimethylallyl diphosphate biosynthetic process"/>
    <property type="evidence" value="ECO:0007669"/>
    <property type="project" value="UniProtKB-UniRule"/>
</dbReference>
<comment type="caution">
    <text evidence="5">Lacks conserved residue(s) required for the propagation of feature annotation.</text>
</comment>
<dbReference type="Gene3D" id="3.40.50.11270">
    <property type="match status" value="1"/>
</dbReference>
<dbReference type="GO" id="GO:0051539">
    <property type="term" value="F:4 iron, 4 sulfur cluster binding"/>
    <property type="evidence" value="ECO:0007669"/>
    <property type="project" value="UniProtKB-UniRule"/>
</dbReference>
<dbReference type="GO" id="GO:0046872">
    <property type="term" value="F:metal ion binding"/>
    <property type="evidence" value="ECO:0007669"/>
    <property type="project" value="UniProtKB-KW"/>
</dbReference>
<dbReference type="GO" id="GO:0051745">
    <property type="term" value="F:4-hydroxy-3-methylbut-2-enyl diphosphate reductase activity"/>
    <property type="evidence" value="ECO:0007669"/>
    <property type="project" value="UniProtKB-UniRule"/>
</dbReference>
<feature type="binding site" evidence="5">
    <location>
        <position position="73"/>
    </location>
    <ligand>
        <name>(2E)-4-hydroxy-3-methylbut-2-enyl diphosphate</name>
        <dbReference type="ChEBI" id="CHEBI:128753"/>
    </ligand>
</feature>
<keyword evidence="7" id="KW-1185">Reference proteome</keyword>
<dbReference type="Proteomes" id="UP000534783">
    <property type="component" value="Unassembled WGS sequence"/>
</dbReference>
<dbReference type="PANTHER" id="PTHR30426:SF0">
    <property type="entry name" value="4-HYDROXY-3-METHYLBUT-2-ENYL DIPHOSPHATE REDUCTASE"/>
    <property type="match status" value="1"/>
</dbReference>
<feature type="binding site" evidence="5">
    <location>
        <position position="265"/>
    </location>
    <ligand>
        <name>dimethylallyl diphosphate</name>
        <dbReference type="ChEBI" id="CHEBI:57623"/>
    </ligand>
</feature>
<dbReference type="NCBIfam" id="TIGR00216">
    <property type="entry name" value="ispH_lytB"/>
    <property type="match status" value="1"/>
</dbReference>
<feature type="binding site" evidence="5">
    <location>
        <position position="73"/>
    </location>
    <ligand>
        <name>dimethylallyl diphosphate</name>
        <dbReference type="ChEBI" id="CHEBI:57623"/>
    </ligand>
</feature>
<comment type="pathway">
    <text evidence="5">Isoprenoid biosynthesis; isopentenyl diphosphate biosynthesis via DXP pathway; isopentenyl diphosphate from 1-deoxy-D-xylulose 5-phosphate: step 6/6.</text>
</comment>
<feature type="binding site" evidence="5">
    <location>
        <position position="223"/>
    </location>
    <ligand>
        <name>isopentenyl diphosphate</name>
        <dbReference type="ChEBI" id="CHEBI:128769"/>
    </ligand>
</feature>
<keyword evidence="1 5" id="KW-0004">4Fe-4S</keyword>
<feature type="binding site" evidence="5">
    <location>
        <position position="41"/>
    </location>
    <ligand>
        <name>isopentenyl diphosphate</name>
        <dbReference type="ChEBI" id="CHEBI:128769"/>
    </ligand>
</feature>
<dbReference type="HAMAP" id="MF_00191">
    <property type="entry name" value="IspH"/>
    <property type="match status" value="1"/>
</dbReference>
<keyword evidence="2 5" id="KW-0479">Metal-binding</keyword>
<comment type="catalytic activity">
    <reaction evidence="5">
        <text>isopentenyl diphosphate + 2 oxidized [2Fe-2S]-[ferredoxin] + H2O = (2E)-4-hydroxy-3-methylbut-2-enyl diphosphate + 2 reduced [2Fe-2S]-[ferredoxin] + 2 H(+)</text>
        <dbReference type="Rhea" id="RHEA:24488"/>
        <dbReference type="Rhea" id="RHEA-COMP:10000"/>
        <dbReference type="Rhea" id="RHEA-COMP:10001"/>
        <dbReference type="ChEBI" id="CHEBI:15377"/>
        <dbReference type="ChEBI" id="CHEBI:15378"/>
        <dbReference type="ChEBI" id="CHEBI:33737"/>
        <dbReference type="ChEBI" id="CHEBI:33738"/>
        <dbReference type="ChEBI" id="CHEBI:128753"/>
        <dbReference type="ChEBI" id="CHEBI:128769"/>
        <dbReference type="EC" id="1.17.7.4"/>
    </reaction>
</comment>
<dbReference type="GO" id="GO:0016114">
    <property type="term" value="P:terpenoid biosynthetic process"/>
    <property type="evidence" value="ECO:0007669"/>
    <property type="project" value="UniProtKB-UniRule"/>
</dbReference>
<keyword evidence="5" id="KW-0414">Isoprene biosynthesis</keyword>
<dbReference type="AlphaFoldDB" id="A0A7X6DTB8"/>
<dbReference type="Pfam" id="PF02401">
    <property type="entry name" value="LYTB"/>
    <property type="match status" value="1"/>
</dbReference>
<dbReference type="UniPathway" id="UPA00056">
    <property type="reaction ID" value="UER00097"/>
</dbReference>
<keyword evidence="5 6" id="KW-0560">Oxidoreductase</keyword>
<keyword evidence="4 5" id="KW-0411">Iron-sulfur</keyword>
<feature type="binding site" evidence="5">
    <location>
        <position position="124"/>
    </location>
    <ligand>
        <name>dimethylallyl diphosphate</name>
        <dbReference type="ChEBI" id="CHEBI:57623"/>
    </ligand>
</feature>
<evidence type="ECO:0000256" key="4">
    <source>
        <dbReference type="ARBA" id="ARBA00023014"/>
    </source>
</evidence>
<feature type="binding site" evidence="5">
    <location>
        <position position="265"/>
    </location>
    <ligand>
        <name>(2E)-4-hydroxy-3-methylbut-2-enyl diphosphate</name>
        <dbReference type="ChEBI" id="CHEBI:128753"/>
    </ligand>
</feature>
<feature type="binding site" evidence="5">
    <location>
        <position position="124"/>
    </location>
    <ligand>
        <name>(2E)-4-hydroxy-3-methylbut-2-enyl diphosphate</name>
        <dbReference type="ChEBI" id="CHEBI:128753"/>
    </ligand>
</feature>
<feature type="binding site" evidence="5">
    <location>
        <position position="223"/>
    </location>
    <ligand>
        <name>(2E)-4-hydroxy-3-methylbut-2-enyl diphosphate</name>
        <dbReference type="ChEBI" id="CHEBI:128753"/>
    </ligand>
</feature>
<feature type="binding site" evidence="5">
    <location>
        <position position="221"/>
    </location>
    <ligand>
        <name>dimethylallyl diphosphate</name>
        <dbReference type="ChEBI" id="CHEBI:57623"/>
    </ligand>
</feature>
<proteinExistence type="inferred from homology"/>
<feature type="binding site" evidence="5">
    <location>
        <position position="193"/>
    </location>
    <ligand>
        <name>[4Fe-4S] cluster</name>
        <dbReference type="ChEBI" id="CHEBI:49883"/>
    </ligand>
</feature>
<dbReference type="InterPro" id="IPR003451">
    <property type="entry name" value="LytB/IspH"/>
</dbReference>
<feature type="binding site" evidence="5">
    <location>
        <position position="165"/>
    </location>
    <ligand>
        <name>(2E)-4-hydroxy-3-methylbut-2-enyl diphosphate</name>
        <dbReference type="ChEBI" id="CHEBI:128753"/>
    </ligand>
</feature>
<dbReference type="PANTHER" id="PTHR30426">
    <property type="entry name" value="4-HYDROXY-3-METHYLBUT-2-ENYL DIPHOSPHATE REDUCTASE"/>
    <property type="match status" value="1"/>
</dbReference>
<evidence type="ECO:0000256" key="3">
    <source>
        <dbReference type="ARBA" id="ARBA00023004"/>
    </source>
</evidence>
<gene>
    <name evidence="5 6" type="primary">ispH</name>
    <name evidence="6" type="ORF">MNODULE_18695</name>
</gene>
<comment type="function">
    <text evidence="5">Catalyzes the conversion of 1-hydroxy-2-methyl-2-(E)-butenyl 4-diphosphate (HMBPP) into a mixture of isopentenyl diphosphate (IPP) and dimethylallyl diphosphate (DMAPP). Acts in the terminal step of the DOXP/MEP pathway for isoprenoid precursor biosynthesis.</text>
</comment>
<feature type="binding site" evidence="5">
    <location>
        <position position="12"/>
    </location>
    <ligand>
        <name>[4Fe-4S] cluster</name>
        <dbReference type="ChEBI" id="CHEBI:49883"/>
    </ligand>
</feature>
<sequence>MEIYVAENAGFCFGVKRAVKMAFDAAESYQGEVHSLGPLIHNPQVVDRLAEKGVQKVERLNQIEGGVVILRSHGVSSPQVVQDAEAQGLHIIDATCPFVTNAQRYAKQLVDEGYQVVMVGDRNHPESQSVLGHAGGEILVTEDFDEIKQMLNRFTRKRLGIISQTTQTYGKFSEIVVKCLQICEEVKIFNTICYATEDRQTEAQSLSETVEVMVVVGGKNSANTTHLADICREKGVRVYHVETAQEIDRHWFEGVQKTGVTAGASTPDWIIQEVISYLKTV</sequence>
<evidence type="ECO:0000256" key="2">
    <source>
        <dbReference type="ARBA" id="ARBA00022723"/>
    </source>
</evidence>
<dbReference type="CDD" id="cd13944">
    <property type="entry name" value="lytB_ispH"/>
    <property type="match status" value="1"/>
</dbReference>
<dbReference type="RefSeq" id="WP_168062723.1">
    <property type="nucleotide sequence ID" value="NZ_VTOW01000004.1"/>
</dbReference>
<feature type="binding site" evidence="5">
    <location>
        <position position="223"/>
    </location>
    <ligand>
        <name>dimethylallyl diphosphate</name>
        <dbReference type="ChEBI" id="CHEBI:57623"/>
    </ligand>
</feature>
<feature type="binding site" evidence="5">
    <location>
        <position position="265"/>
    </location>
    <ligand>
        <name>isopentenyl diphosphate</name>
        <dbReference type="ChEBI" id="CHEBI:128769"/>
    </ligand>
</feature>
<comment type="similarity">
    <text evidence="5">Belongs to the IspH family.</text>
</comment>
<evidence type="ECO:0000313" key="7">
    <source>
        <dbReference type="Proteomes" id="UP000534783"/>
    </source>
</evidence>
<dbReference type="UniPathway" id="UPA00059">
    <property type="reaction ID" value="UER00105"/>
</dbReference>
<keyword evidence="3 5" id="KW-0408">Iron</keyword>
<feature type="binding site" evidence="5">
    <location>
        <position position="41"/>
    </location>
    <ligand>
        <name>dimethylallyl diphosphate</name>
        <dbReference type="ChEBI" id="CHEBI:57623"/>
    </ligand>
</feature>
<feature type="active site" description="Proton donor" evidence="5">
    <location>
        <position position="126"/>
    </location>
</feature>
<feature type="binding site" evidence="5">
    <location>
        <position position="221"/>
    </location>
    <ligand>
        <name>isopentenyl diphosphate</name>
        <dbReference type="ChEBI" id="CHEBI:128769"/>
    </ligand>
</feature>
<comment type="pathway">
    <text evidence="5">Isoprenoid biosynthesis; dimethylallyl diphosphate biosynthesis; dimethylallyl diphosphate from (2E)-4-hydroxy-3-methylbutenyl diphosphate: step 1/1.</text>
</comment>
<name>A0A7X6DTB8_9BACT</name>
<feature type="binding site" evidence="5">
    <location>
        <position position="41"/>
    </location>
    <ligand>
        <name>(2E)-4-hydroxy-3-methylbut-2-enyl diphosphate</name>
        <dbReference type="ChEBI" id="CHEBI:128753"/>
    </ligand>
</feature>
<accession>A0A7X6DTB8</accession>